<keyword evidence="2" id="KW-0472">Membrane</keyword>
<accession>A0A8J1UFG5</accession>
<dbReference type="AlphaFoldDB" id="A0A8J1UFG5"/>
<dbReference type="Proteomes" id="UP000749559">
    <property type="component" value="Unassembled WGS sequence"/>
</dbReference>
<keyword evidence="2" id="KW-0812">Transmembrane</keyword>
<sequence length="137" mass="15170">MMEISTISTVAASSNEEINNITTPDTRWGLGDQDRDNDSPLSGLTDLITKFAAVLIGIAGLFLVLVLLIVPYEVCFKKKIQQFLRRHKYKDRGQRQSSDNNTITCDVSQDETNIDGGRNGDLDSRGGTKIDVRPVLK</sequence>
<evidence type="ECO:0000313" key="4">
    <source>
        <dbReference type="Proteomes" id="UP000749559"/>
    </source>
</evidence>
<organism evidence="3 4">
    <name type="scientific">Owenia fusiformis</name>
    <name type="common">Polychaete worm</name>
    <dbReference type="NCBI Taxonomy" id="6347"/>
    <lineage>
        <taxon>Eukaryota</taxon>
        <taxon>Metazoa</taxon>
        <taxon>Spiralia</taxon>
        <taxon>Lophotrochozoa</taxon>
        <taxon>Annelida</taxon>
        <taxon>Polychaeta</taxon>
        <taxon>Sedentaria</taxon>
        <taxon>Canalipalpata</taxon>
        <taxon>Sabellida</taxon>
        <taxon>Oweniida</taxon>
        <taxon>Oweniidae</taxon>
        <taxon>Owenia</taxon>
    </lineage>
</organism>
<evidence type="ECO:0000256" key="1">
    <source>
        <dbReference type="SAM" id="MobiDB-lite"/>
    </source>
</evidence>
<dbReference type="EMBL" id="CAIIXF020000004">
    <property type="protein sequence ID" value="CAH1781245.1"/>
    <property type="molecule type" value="Genomic_DNA"/>
</dbReference>
<gene>
    <name evidence="3" type="ORF">OFUS_LOCUS7843</name>
</gene>
<reference evidence="3" key="1">
    <citation type="submission" date="2022-03" db="EMBL/GenBank/DDBJ databases">
        <authorList>
            <person name="Martin C."/>
        </authorList>
    </citation>
    <scope>NUCLEOTIDE SEQUENCE</scope>
</reference>
<keyword evidence="2" id="KW-1133">Transmembrane helix</keyword>
<feature type="region of interest" description="Disordered" evidence="1">
    <location>
        <begin position="15"/>
        <end position="34"/>
    </location>
</feature>
<comment type="caution">
    <text evidence="3">The sequence shown here is derived from an EMBL/GenBank/DDBJ whole genome shotgun (WGS) entry which is preliminary data.</text>
</comment>
<feature type="compositionally biased region" description="Polar residues" evidence="1">
    <location>
        <begin position="15"/>
        <end position="25"/>
    </location>
</feature>
<feature type="region of interest" description="Disordered" evidence="1">
    <location>
        <begin position="87"/>
        <end position="127"/>
    </location>
</feature>
<proteinExistence type="predicted"/>
<keyword evidence="4" id="KW-1185">Reference proteome</keyword>
<feature type="transmembrane region" description="Helical" evidence="2">
    <location>
        <begin position="51"/>
        <end position="76"/>
    </location>
</feature>
<evidence type="ECO:0000256" key="2">
    <source>
        <dbReference type="SAM" id="Phobius"/>
    </source>
</evidence>
<feature type="compositionally biased region" description="Basic and acidic residues" evidence="1">
    <location>
        <begin position="118"/>
        <end position="127"/>
    </location>
</feature>
<feature type="compositionally biased region" description="Polar residues" evidence="1">
    <location>
        <begin position="95"/>
        <end position="107"/>
    </location>
</feature>
<name>A0A8J1UFG5_OWEFU</name>
<evidence type="ECO:0000313" key="3">
    <source>
        <dbReference type="EMBL" id="CAH1781245.1"/>
    </source>
</evidence>
<protein>
    <submittedName>
        <fullName evidence="3">Uncharacterized protein</fullName>
    </submittedName>
</protein>